<organism evidence="8 9">
    <name type="scientific">Leucobacter edaphi</name>
    <dbReference type="NCBI Taxonomy" id="2796472"/>
    <lineage>
        <taxon>Bacteria</taxon>
        <taxon>Bacillati</taxon>
        <taxon>Actinomycetota</taxon>
        <taxon>Actinomycetes</taxon>
        <taxon>Micrococcales</taxon>
        <taxon>Microbacteriaceae</taxon>
        <taxon>Leucobacter</taxon>
    </lineage>
</organism>
<accession>A0A934UY68</accession>
<dbReference type="Gene3D" id="2.40.50.140">
    <property type="entry name" value="Nucleic acid-binding proteins"/>
    <property type="match status" value="1"/>
</dbReference>
<dbReference type="PROSITE" id="PS00211">
    <property type="entry name" value="ABC_TRANSPORTER_1"/>
    <property type="match status" value="1"/>
</dbReference>
<sequence>MARLVLSQITREFGDFVATDRISLEIEDGEFLVLLGPSGCGKTTLLRMIAGLLEPTGGTIAIDGEDITALPARKRDLAMVFQSYALYPHLTVAKNLAFPLRVRKRSKTEIEERVRAAAEAVEIGHLLDRKPKELSGGQRQRVALARALVREPKAFLMDEPLSNLDAKLRTATRRELAALHRKLGATFVYVTHDQVEAMTMATKIALLNAGRIEQYGTPAELYDTPSSVFAAGFLGSPAMNLLPGTLSTSDSHITVFAPGIEAVLWPGSTPERDIVLGVRPEHLQLHGGGAPEAVPTSGAAFRGTVELVENLGRDQLVHCRVDEERVIASCDRAEQWSIGDLVVLAAPAERLHLFDRSSGRRLEWRTDAHEVPAAAARAAAPVAALNP</sequence>
<dbReference type="InterPro" id="IPR003593">
    <property type="entry name" value="AAA+_ATPase"/>
</dbReference>
<dbReference type="SMART" id="SM00382">
    <property type="entry name" value="AAA"/>
    <property type="match status" value="1"/>
</dbReference>
<protein>
    <submittedName>
        <fullName evidence="8">ABC transporter ATP-binding protein</fullName>
    </submittedName>
</protein>
<dbReference type="InterPro" id="IPR015855">
    <property type="entry name" value="ABC_transpr_MalK-like"/>
</dbReference>
<name>A0A934UY68_9MICO</name>
<dbReference type="InterPro" id="IPR017871">
    <property type="entry name" value="ABC_transporter-like_CS"/>
</dbReference>
<keyword evidence="4 8" id="KW-0067">ATP-binding</keyword>
<dbReference type="GO" id="GO:0140359">
    <property type="term" value="F:ABC-type transporter activity"/>
    <property type="evidence" value="ECO:0007669"/>
    <property type="project" value="InterPro"/>
</dbReference>
<dbReference type="Gene3D" id="3.40.50.300">
    <property type="entry name" value="P-loop containing nucleotide triphosphate hydrolases"/>
    <property type="match status" value="1"/>
</dbReference>
<keyword evidence="9" id="KW-1185">Reference proteome</keyword>
<gene>
    <name evidence="8" type="ORF">JD292_06605</name>
</gene>
<dbReference type="InterPro" id="IPR013611">
    <property type="entry name" value="Transp-assoc_OB_typ2"/>
</dbReference>
<dbReference type="AlphaFoldDB" id="A0A934UY68"/>
<dbReference type="Proteomes" id="UP000618733">
    <property type="component" value="Unassembled WGS sequence"/>
</dbReference>
<dbReference type="InterPro" id="IPR008995">
    <property type="entry name" value="Mo/tungstate-bd_C_term_dom"/>
</dbReference>
<keyword evidence="2" id="KW-1003">Cell membrane</keyword>
<keyword evidence="3" id="KW-0547">Nucleotide-binding</keyword>
<dbReference type="GO" id="GO:0005524">
    <property type="term" value="F:ATP binding"/>
    <property type="evidence" value="ECO:0007669"/>
    <property type="project" value="UniProtKB-KW"/>
</dbReference>
<evidence type="ECO:0000256" key="1">
    <source>
        <dbReference type="ARBA" id="ARBA00022448"/>
    </source>
</evidence>
<dbReference type="InterPro" id="IPR012340">
    <property type="entry name" value="NA-bd_OB-fold"/>
</dbReference>
<dbReference type="SUPFAM" id="SSF50331">
    <property type="entry name" value="MOP-like"/>
    <property type="match status" value="1"/>
</dbReference>
<dbReference type="PANTHER" id="PTHR43875:SF15">
    <property type="entry name" value="TREHALOSE IMPORT ATP-BINDING PROTEIN SUGC"/>
    <property type="match status" value="1"/>
</dbReference>
<keyword evidence="1" id="KW-0813">Transport</keyword>
<dbReference type="GO" id="GO:0055052">
    <property type="term" value="C:ATP-binding cassette (ABC) transporter complex, substrate-binding subunit-containing"/>
    <property type="evidence" value="ECO:0007669"/>
    <property type="project" value="TreeGrafter"/>
</dbReference>
<dbReference type="InterPro" id="IPR027417">
    <property type="entry name" value="P-loop_NTPase"/>
</dbReference>
<evidence type="ECO:0000256" key="3">
    <source>
        <dbReference type="ARBA" id="ARBA00022741"/>
    </source>
</evidence>
<dbReference type="PROSITE" id="PS50893">
    <property type="entry name" value="ABC_TRANSPORTER_2"/>
    <property type="match status" value="1"/>
</dbReference>
<dbReference type="RefSeq" id="WP_200131937.1">
    <property type="nucleotide sequence ID" value="NZ_JAEHOI010000005.1"/>
</dbReference>
<evidence type="ECO:0000313" key="9">
    <source>
        <dbReference type="Proteomes" id="UP000618733"/>
    </source>
</evidence>
<dbReference type="GO" id="GO:0016887">
    <property type="term" value="F:ATP hydrolysis activity"/>
    <property type="evidence" value="ECO:0007669"/>
    <property type="project" value="InterPro"/>
</dbReference>
<proteinExistence type="predicted"/>
<reference evidence="8" key="1">
    <citation type="submission" date="2020-12" db="EMBL/GenBank/DDBJ databases">
        <title>Leucobacter sp. CAS2, isolated from Chromium sludge.</title>
        <authorList>
            <person name="Xu Z."/>
        </authorList>
    </citation>
    <scope>NUCLEOTIDE SEQUENCE</scope>
    <source>
        <strain evidence="8">CSA2</strain>
    </source>
</reference>
<dbReference type="Pfam" id="PF00005">
    <property type="entry name" value="ABC_tran"/>
    <property type="match status" value="1"/>
</dbReference>
<dbReference type="InterPro" id="IPR003439">
    <property type="entry name" value="ABC_transporter-like_ATP-bd"/>
</dbReference>
<dbReference type="FunFam" id="3.40.50.300:FF:000042">
    <property type="entry name" value="Maltose/maltodextrin ABC transporter, ATP-binding protein"/>
    <property type="match status" value="1"/>
</dbReference>
<keyword evidence="5" id="KW-1278">Translocase</keyword>
<dbReference type="Gene3D" id="2.40.50.100">
    <property type="match status" value="1"/>
</dbReference>
<evidence type="ECO:0000256" key="5">
    <source>
        <dbReference type="ARBA" id="ARBA00022967"/>
    </source>
</evidence>
<evidence type="ECO:0000256" key="4">
    <source>
        <dbReference type="ARBA" id="ARBA00022840"/>
    </source>
</evidence>
<dbReference type="SUPFAM" id="SSF52540">
    <property type="entry name" value="P-loop containing nucleoside triphosphate hydrolases"/>
    <property type="match status" value="1"/>
</dbReference>
<evidence type="ECO:0000313" key="8">
    <source>
        <dbReference type="EMBL" id="MBK0421742.1"/>
    </source>
</evidence>
<dbReference type="InterPro" id="IPR047641">
    <property type="entry name" value="ABC_transpr_MalK/UgpC-like"/>
</dbReference>
<dbReference type="Pfam" id="PF08402">
    <property type="entry name" value="TOBE_2"/>
    <property type="match status" value="1"/>
</dbReference>
<evidence type="ECO:0000256" key="2">
    <source>
        <dbReference type="ARBA" id="ARBA00022475"/>
    </source>
</evidence>
<dbReference type="PANTHER" id="PTHR43875">
    <property type="entry name" value="MALTODEXTRIN IMPORT ATP-BINDING PROTEIN MSMX"/>
    <property type="match status" value="1"/>
</dbReference>
<comment type="caution">
    <text evidence="8">The sequence shown here is derived from an EMBL/GenBank/DDBJ whole genome shotgun (WGS) entry which is preliminary data.</text>
</comment>
<dbReference type="NCBIfam" id="NF008653">
    <property type="entry name" value="PRK11650.1"/>
    <property type="match status" value="1"/>
</dbReference>
<dbReference type="EMBL" id="JAEHOI010000005">
    <property type="protein sequence ID" value="MBK0421742.1"/>
    <property type="molecule type" value="Genomic_DNA"/>
</dbReference>
<keyword evidence="6" id="KW-0472">Membrane</keyword>
<evidence type="ECO:0000256" key="6">
    <source>
        <dbReference type="ARBA" id="ARBA00023136"/>
    </source>
</evidence>
<dbReference type="CDD" id="cd03301">
    <property type="entry name" value="ABC_MalK_N"/>
    <property type="match status" value="1"/>
</dbReference>
<evidence type="ECO:0000259" key="7">
    <source>
        <dbReference type="PROSITE" id="PS50893"/>
    </source>
</evidence>
<feature type="domain" description="ABC transporter" evidence="7">
    <location>
        <begin position="4"/>
        <end position="234"/>
    </location>
</feature>
<dbReference type="GO" id="GO:0008643">
    <property type="term" value="P:carbohydrate transport"/>
    <property type="evidence" value="ECO:0007669"/>
    <property type="project" value="InterPro"/>
</dbReference>